<dbReference type="PANTHER" id="PTHR18901:SF38">
    <property type="entry name" value="PSEUDOURIDINE-5'-PHOSPHATASE"/>
    <property type="match status" value="1"/>
</dbReference>
<proteinExistence type="predicted"/>
<reference evidence="1" key="1">
    <citation type="submission" date="2020-10" db="EMBL/GenBank/DDBJ databases">
        <authorList>
            <person name="Gilroy R."/>
        </authorList>
    </citation>
    <scope>NUCLEOTIDE SEQUENCE</scope>
    <source>
        <strain evidence="1">ChiSxjej1B13-7041</strain>
    </source>
</reference>
<dbReference type="SFLD" id="SFLDG01135">
    <property type="entry name" value="C1.5.6:_HAD__Beta-PGM__Phospha"/>
    <property type="match status" value="1"/>
</dbReference>
<accession>A0A9D1EJI4</accession>
<dbReference type="Proteomes" id="UP000886841">
    <property type="component" value="Unassembled WGS sequence"/>
</dbReference>
<dbReference type="Gene3D" id="1.10.150.240">
    <property type="entry name" value="Putative phosphatase, domain 2"/>
    <property type="match status" value="1"/>
</dbReference>
<dbReference type="EMBL" id="DVHU01000044">
    <property type="protein sequence ID" value="HIR92734.1"/>
    <property type="molecule type" value="Genomic_DNA"/>
</dbReference>
<organism evidence="1 2">
    <name type="scientific">Candidatus Egerieimonas intestinavium</name>
    <dbReference type="NCBI Taxonomy" id="2840777"/>
    <lineage>
        <taxon>Bacteria</taxon>
        <taxon>Bacillati</taxon>
        <taxon>Bacillota</taxon>
        <taxon>Clostridia</taxon>
        <taxon>Lachnospirales</taxon>
        <taxon>Lachnospiraceae</taxon>
        <taxon>Lachnospiraceae incertae sedis</taxon>
        <taxon>Candidatus Egerieimonas</taxon>
    </lineage>
</organism>
<dbReference type="InterPro" id="IPR036412">
    <property type="entry name" value="HAD-like_sf"/>
</dbReference>
<evidence type="ECO:0000313" key="1">
    <source>
        <dbReference type="EMBL" id="HIR92734.1"/>
    </source>
</evidence>
<comment type="caution">
    <text evidence="1">The sequence shown here is derived from an EMBL/GenBank/DDBJ whole genome shotgun (WGS) entry which is preliminary data.</text>
</comment>
<protein>
    <submittedName>
        <fullName evidence="1">HAD family phosphatase</fullName>
    </submittedName>
</protein>
<dbReference type="InterPro" id="IPR023198">
    <property type="entry name" value="PGP-like_dom2"/>
</dbReference>
<evidence type="ECO:0000313" key="2">
    <source>
        <dbReference type="Proteomes" id="UP000886841"/>
    </source>
</evidence>
<dbReference type="Gene3D" id="3.40.50.1000">
    <property type="entry name" value="HAD superfamily/HAD-like"/>
    <property type="match status" value="1"/>
</dbReference>
<dbReference type="InterPro" id="IPR006439">
    <property type="entry name" value="HAD-SF_hydro_IA"/>
</dbReference>
<dbReference type="Pfam" id="PF13419">
    <property type="entry name" value="HAD_2"/>
    <property type="match status" value="1"/>
</dbReference>
<dbReference type="SFLD" id="SFLDG01129">
    <property type="entry name" value="C1.5:_HAD__Beta-PGM__Phosphata"/>
    <property type="match status" value="1"/>
</dbReference>
<dbReference type="AlphaFoldDB" id="A0A9D1EJI4"/>
<dbReference type="SFLD" id="SFLDS00003">
    <property type="entry name" value="Haloacid_Dehalogenase"/>
    <property type="match status" value="1"/>
</dbReference>
<gene>
    <name evidence="1" type="ORF">IAB98_04875</name>
</gene>
<name>A0A9D1EJI4_9FIRM</name>
<dbReference type="PANTHER" id="PTHR18901">
    <property type="entry name" value="2-DEOXYGLUCOSE-6-PHOSPHATE PHOSPHATASE 2"/>
    <property type="match status" value="1"/>
</dbReference>
<sequence>MRQYRGVIFDMDGLIFDSERIIMEAWQEMGRQLGYEDFGKNIFQTLGMNREAREKYFLDKYGEKFPYEVFQEGYRQLVQRRIREQGLPTKRGLGELLDYLKGEGIPMAVGTSSSRLYTLQKLQEAGIDAYFSAVICGDMVTHSKPHPEIYERACEALAIEPGEALVLEDSRNGIRAALAAGASVIWIPDLVTELPQEEPYLTARFEHLGQVARWMARIRTA</sequence>
<dbReference type="NCBIfam" id="TIGR01509">
    <property type="entry name" value="HAD-SF-IA-v3"/>
    <property type="match status" value="1"/>
</dbReference>
<dbReference type="InterPro" id="IPR023214">
    <property type="entry name" value="HAD_sf"/>
</dbReference>
<dbReference type="InterPro" id="IPR041492">
    <property type="entry name" value="HAD_2"/>
</dbReference>
<dbReference type="CDD" id="cd07505">
    <property type="entry name" value="HAD_BPGM-like"/>
    <property type="match status" value="1"/>
</dbReference>
<dbReference type="PRINTS" id="PR00413">
    <property type="entry name" value="HADHALOGNASE"/>
</dbReference>
<dbReference type="SUPFAM" id="SSF56784">
    <property type="entry name" value="HAD-like"/>
    <property type="match status" value="1"/>
</dbReference>
<reference evidence="1" key="2">
    <citation type="journal article" date="2021" name="PeerJ">
        <title>Extensive microbial diversity within the chicken gut microbiome revealed by metagenomics and culture.</title>
        <authorList>
            <person name="Gilroy R."/>
            <person name="Ravi A."/>
            <person name="Getino M."/>
            <person name="Pursley I."/>
            <person name="Horton D.L."/>
            <person name="Alikhan N.F."/>
            <person name="Baker D."/>
            <person name="Gharbi K."/>
            <person name="Hall N."/>
            <person name="Watson M."/>
            <person name="Adriaenssens E.M."/>
            <person name="Foster-Nyarko E."/>
            <person name="Jarju S."/>
            <person name="Secka A."/>
            <person name="Antonio M."/>
            <person name="Oren A."/>
            <person name="Chaudhuri R.R."/>
            <person name="La Ragione R."/>
            <person name="Hildebrand F."/>
            <person name="Pallen M.J."/>
        </authorList>
    </citation>
    <scope>NUCLEOTIDE SEQUENCE</scope>
    <source>
        <strain evidence="1">ChiSxjej1B13-7041</strain>
    </source>
</reference>
<dbReference type="NCBIfam" id="TIGR01549">
    <property type="entry name" value="HAD-SF-IA-v1"/>
    <property type="match status" value="1"/>
</dbReference>